<evidence type="ECO:0000256" key="2">
    <source>
        <dbReference type="ARBA" id="ARBA00023319"/>
    </source>
</evidence>
<feature type="compositionally biased region" description="Basic and acidic residues" evidence="3">
    <location>
        <begin position="259"/>
        <end position="273"/>
    </location>
</feature>
<feature type="compositionally biased region" description="Basic and acidic residues" evidence="3">
    <location>
        <begin position="20"/>
        <end position="76"/>
    </location>
</feature>
<dbReference type="InterPro" id="IPR007110">
    <property type="entry name" value="Ig-like_dom"/>
</dbReference>
<feature type="compositionally biased region" description="Acidic residues" evidence="3">
    <location>
        <begin position="7"/>
        <end position="19"/>
    </location>
</feature>
<comment type="similarity">
    <text evidence="1">Belongs to the protein kinase superfamily. CAMK Ser/Thr protein kinase family.</text>
</comment>
<keyword evidence="2" id="KW-0393">Immunoglobulin domain</keyword>
<dbReference type="EMBL" id="MRZV01000044">
    <property type="protein sequence ID" value="PIK60944.1"/>
    <property type="molecule type" value="Genomic_DNA"/>
</dbReference>
<organism evidence="5 6">
    <name type="scientific">Stichopus japonicus</name>
    <name type="common">Sea cucumber</name>
    <dbReference type="NCBI Taxonomy" id="307972"/>
    <lineage>
        <taxon>Eukaryota</taxon>
        <taxon>Metazoa</taxon>
        <taxon>Echinodermata</taxon>
        <taxon>Eleutherozoa</taxon>
        <taxon>Echinozoa</taxon>
        <taxon>Holothuroidea</taxon>
        <taxon>Aspidochirotacea</taxon>
        <taxon>Aspidochirotida</taxon>
        <taxon>Stichopodidae</taxon>
        <taxon>Apostichopus</taxon>
    </lineage>
</organism>
<dbReference type="GO" id="GO:0030424">
    <property type="term" value="C:axon"/>
    <property type="evidence" value="ECO:0007669"/>
    <property type="project" value="TreeGrafter"/>
</dbReference>
<dbReference type="Pfam" id="PF07679">
    <property type="entry name" value="I-set"/>
    <property type="match status" value="1"/>
</dbReference>
<accession>A0A2G8LL15</accession>
<feature type="compositionally biased region" description="Basic and acidic residues" evidence="3">
    <location>
        <begin position="330"/>
        <end position="351"/>
    </location>
</feature>
<dbReference type="GO" id="GO:0007156">
    <property type="term" value="P:homophilic cell adhesion via plasma membrane adhesion molecules"/>
    <property type="evidence" value="ECO:0007669"/>
    <property type="project" value="TreeGrafter"/>
</dbReference>
<evidence type="ECO:0000313" key="6">
    <source>
        <dbReference type="Proteomes" id="UP000230750"/>
    </source>
</evidence>
<reference evidence="5 6" key="1">
    <citation type="journal article" date="2017" name="PLoS Biol.">
        <title>The sea cucumber genome provides insights into morphological evolution and visceral regeneration.</title>
        <authorList>
            <person name="Zhang X."/>
            <person name="Sun L."/>
            <person name="Yuan J."/>
            <person name="Sun Y."/>
            <person name="Gao Y."/>
            <person name="Zhang L."/>
            <person name="Li S."/>
            <person name="Dai H."/>
            <person name="Hamel J.F."/>
            <person name="Liu C."/>
            <person name="Yu Y."/>
            <person name="Liu S."/>
            <person name="Lin W."/>
            <person name="Guo K."/>
            <person name="Jin S."/>
            <person name="Xu P."/>
            <person name="Storey K.B."/>
            <person name="Huan P."/>
            <person name="Zhang T."/>
            <person name="Zhou Y."/>
            <person name="Zhang J."/>
            <person name="Lin C."/>
            <person name="Li X."/>
            <person name="Xing L."/>
            <person name="Huo D."/>
            <person name="Sun M."/>
            <person name="Wang L."/>
            <person name="Mercier A."/>
            <person name="Li F."/>
            <person name="Yang H."/>
            <person name="Xiang J."/>
        </authorList>
    </citation>
    <scope>NUCLEOTIDE SEQUENCE [LARGE SCALE GENOMIC DNA]</scope>
    <source>
        <strain evidence="5">Shaxun</strain>
        <tissue evidence="5">Muscle</tissue>
    </source>
</reference>
<protein>
    <submittedName>
        <fullName evidence="5">Putative titin-like</fullName>
    </submittedName>
</protein>
<feature type="region of interest" description="Disordered" evidence="3">
    <location>
        <begin position="376"/>
        <end position="418"/>
    </location>
</feature>
<evidence type="ECO:0000256" key="1">
    <source>
        <dbReference type="ARBA" id="ARBA00006692"/>
    </source>
</evidence>
<dbReference type="AlphaFoldDB" id="A0A2G8LL15"/>
<feature type="compositionally biased region" description="Acidic residues" evidence="3">
    <location>
        <begin position="387"/>
        <end position="398"/>
    </location>
</feature>
<dbReference type="GO" id="GO:0098632">
    <property type="term" value="F:cell-cell adhesion mediator activity"/>
    <property type="evidence" value="ECO:0007669"/>
    <property type="project" value="TreeGrafter"/>
</dbReference>
<feature type="compositionally biased region" description="Acidic residues" evidence="3">
    <location>
        <begin position="277"/>
        <end position="287"/>
    </location>
</feature>
<feature type="compositionally biased region" description="Basic and acidic residues" evidence="3">
    <location>
        <begin position="399"/>
        <end position="415"/>
    </location>
</feature>
<comment type="caution">
    <text evidence="5">The sequence shown here is derived from an EMBL/GenBank/DDBJ whole genome shotgun (WGS) entry which is preliminary data.</text>
</comment>
<gene>
    <name evidence="5" type="ORF">BSL78_02119</name>
</gene>
<dbReference type="PROSITE" id="PS50835">
    <property type="entry name" value="IG_LIKE"/>
    <property type="match status" value="1"/>
</dbReference>
<dbReference type="OrthoDB" id="5969272at2759"/>
<evidence type="ECO:0000256" key="3">
    <source>
        <dbReference type="SAM" id="MobiDB-lite"/>
    </source>
</evidence>
<keyword evidence="6" id="KW-1185">Reference proteome</keyword>
<dbReference type="GO" id="GO:0007411">
    <property type="term" value="P:axon guidance"/>
    <property type="evidence" value="ECO:0007669"/>
    <property type="project" value="TreeGrafter"/>
</dbReference>
<dbReference type="STRING" id="307972.A0A2G8LL15"/>
<dbReference type="SUPFAM" id="SSF48726">
    <property type="entry name" value="Immunoglobulin"/>
    <property type="match status" value="1"/>
</dbReference>
<feature type="domain" description="Ig-like" evidence="4">
    <location>
        <begin position="135"/>
        <end position="230"/>
    </location>
</feature>
<feature type="region of interest" description="Disordered" evidence="3">
    <location>
        <begin position="251"/>
        <end position="291"/>
    </location>
</feature>
<dbReference type="InterPro" id="IPR013098">
    <property type="entry name" value="Ig_I-set"/>
</dbReference>
<dbReference type="Proteomes" id="UP000230750">
    <property type="component" value="Unassembled WGS sequence"/>
</dbReference>
<dbReference type="InterPro" id="IPR013783">
    <property type="entry name" value="Ig-like_fold"/>
</dbReference>
<feature type="region of interest" description="Disordered" evidence="3">
    <location>
        <begin position="446"/>
        <end position="465"/>
    </location>
</feature>
<evidence type="ECO:0000259" key="4">
    <source>
        <dbReference type="PROSITE" id="PS50835"/>
    </source>
</evidence>
<dbReference type="SMART" id="SM00409">
    <property type="entry name" value="IG"/>
    <property type="match status" value="1"/>
</dbReference>
<dbReference type="InterPro" id="IPR003598">
    <property type="entry name" value="Ig_sub2"/>
</dbReference>
<evidence type="ECO:0000313" key="5">
    <source>
        <dbReference type="EMBL" id="PIK60944.1"/>
    </source>
</evidence>
<dbReference type="SMART" id="SM00408">
    <property type="entry name" value="IGc2"/>
    <property type="match status" value="1"/>
</dbReference>
<dbReference type="PANTHER" id="PTHR10075">
    <property type="entry name" value="BASIGIN RELATED"/>
    <property type="match status" value="1"/>
</dbReference>
<feature type="region of interest" description="Disordered" evidence="3">
    <location>
        <begin position="330"/>
        <end position="357"/>
    </location>
</feature>
<dbReference type="InterPro" id="IPR036179">
    <property type="entry name" value="Ig-like_dom_sf"/>
</dbReference>
<dbReference type="PANTHER" id="PTHR10075:SF100">
    <property type="entry name" value="FASCICLIN-2"/>
    <property type="match status" value="1"/>
</dbReference>
<dbReference type="FunFam" id="2.60.40.10:FF:000080">
    <property type="entry name" value="Myosin light chain kinase, smooth muscle"/>
    <property type="match status" value="1"/>
</dbReference>
<name>A0A2G8LL15_STIJA</name>
<sequence>MPVPVEEILEPEDKPEDELPVEKVPYEEVPRDFPVEETPDKVPTEEKPVEEVQAEEQPKVEKPEKVTPVEKLPKEETPEEEVPERSTVDVIVEGEDRPLEPIELILDVKEDEPVEFTETVTETVTVTEKVTTEIPEEDTVFIEVIQELSDVTVDIGDEARFICRVVGFPRPTITWVINGQPLRGDRFISVYDLDGTVTLVITEVIEEDETVYELIATNEAGTVRTEAELIIPGHERPLPDTTEEITLEIIQEPLEEQPVEEKPLEDFPERQRGPAELPEEQPIESDEPERQIEAPLETEITIEVPRNNHQKRLFLLKKFHKKTFLKTKRQPDVKNPWRDSREELPVTEKPSEPITETTEVVIEEKPEQPQEVEITFEVPEEKQPEEVLLEEQPEDDKPEDAPRETTEVRIEREPEAPQEIEITFEVPKDETVQETVTTTVTTITKEEIPESRETTTVSIEKDQRN</sequence>
<proteinExistence type="inferred from homology"/>
<dbReference type="GO" id="GO:0005886">
    <property type="term" value="C:plasma membrane"/>
    <property type="evidence" value="ECO:0007669"/>
    <property type="project" value="TreeGrafter"/>
</dbReference>
<dbReference type="InterPro" id="IPR003599">
    <property type="entry name" value="Ig_sub"/>
</dbReference>
<feature type="region of interest" description="Disordered" evidence="3">
    <location>
        <begin position="1"/>
        <end position="86"/>
    </location>
</feature>
<dbReference type="Gene3D" id="2.60.40.10">
    <property type="entry name" value="Immunoglobulins"/>
    <property type="match status" value="1"/>
</dbReference>
<dbReference type="GO" id="GO:0070593">
    <property type="term" value="P:dendrite self-avoidance"/>
    <property type="evidence" value="ECO:0007669"/>
    <property type="project" value="TreeGrafter"/>
</dbReference>